<comment type="caution">
    <text evidence="2">The sequence shown here is derived from an EMBL/GenBank/DDBJ whole genome shotgun (WGS) entry which is preliminary data.</text>
</comment>
<evidence type="ECO:0000256" key="1">
    <source>
        <dbReference type="SAM" id="MobiDB-lite"/>
    </source>
</evidence>
<accession>A0A1Q5T881</accession>
<reference evidence="2 3" key="1">
    <citation type="submission" date="2016-10" db="EMBL/GenBank/DDBJ databases">
        <title>Genome sequence of the ascomycete fungus Penicillium subrubescens.</title>
        <authorList>
            <person name="De Vries R.P."/>
            <person name="Peng M."/>
            <person name="Dilokpimol A."/>
            <person name="Hilden K."/>
            <person name="Makela M.R."/>
            <person name="Grigoriev I."/>
            <person name="Riley R."/>
            <person name="Granchi Z."/>
        </authorList>
    </citation>
    <scope>NUCLEOTIDE SEQUENCE [LARGE SCALE GENOMIC DNA]</scope>
    <source>
        <strain evidence="2 3">CBS 132785</strain>
    </source>
</reference>
<evidence type="ECO:0000313" key="2">
    <source>
        <dbReference type="EMBL" id="OKO96431.1"/>
    </source>
</evidence>
<sequence length="100" mass="11315">MLERSKWQDSSIQSKLINYPSPPDVKLEGLLPYLLTVDTRAGTESRKTLAIIDCRMFRQNPQKPYPTDPNVMSGHLNHSKRSTADGGMEKARSGRTQLWA</sequence>
<name>A0A1Q5T881_9EURO</name>
<proteinExistence type="predicted"/>
<protein>
    <submittedName>
        <fullName evidence="2">Uncharacterized protein</fullName>
    </submittedName>
</protein>
<organism evidence="2 3">
    <name type="scientific">Penicillium subrubescens</name>
    <dbReference type="NCBI Taxonomy" id="1316194"/>
    <lineage>
        <taxon>Eukaryota</taxon>
        <taxon>Fungi</taxon>
        <taxon>Dikarya</taxon>
        <taxon>Ascomycota</taxon>
        <taxon>Pezizomycotina</taxon>
        <taxon>Eurotiomycetes</taxon>
        <taxon>Eurotiomycetidae</taxon>
        <taxon>Eurotiales</taxon>
        <taxon>Aspergillaceae</taxon>
        <taxon>Penicillium</taxon>
    </lineage>
</organism>
<dbReference type="AlphaFoldDB" id="A0A1Q5T881"/>
<evidence type="ECO:0000313" key="3">
    <source>
        <dbReference type="Proteomes" id="UP000186955"/>
    </source>
</evidence>
<dbReference type="EMBL" id="MNBE01000698">
    <property type="protein sequence ID" value="OKO96431.1"/>
    <property type="molecule type" value="Genomic_DNA"/>
</dbReference>
<feature type="region of interest" description="Disordered" evidence="1">
    <location>
        <begin position="59"/>
        <end position="100"/>
    </location>
</feature>
<gene>
    <name evidence="2" type="ORF">PENSUB_10606</name>
</gene>
<keyword evidence="3" id="KW-1185">Reference proteome</keyword>
<dbReference type="Proteomes" id="UP000186955">
    <property type="component" value="Unassembled WGS sequence"/>
</dbReference>